<dbReference type="GO" id="GO:0080031">
    <property type="term" value="F:methyl salicylate esterase activity"/>
    <property type="evidence" value="ECO:0007669"/>
    <property type="project" value="TreeGrafter"/>
</dbReference>
<dbReference type="AlphaFoldDB" id="A0A2P6RN20"/>
<proteinExistence type="predicted"/>
<dbReference type="GO" id="GO:0009696">
    <property type="term" value="P:salicylic acid metabolic process"/>
    <property type="evidence" value="ECO:0007669"/>
    <property type="project" value="TreeGrafter"/>
</dbReference>
<keyword evidence="2" id="KW-0456">Lyase</keyword>
<keyword evidence="3" id="KW-1185">Reference proteome</keyword>
<dbReference type="Gene3D" id="3.40.50.1820">
    <property type="entry name" value="alpha/beta hydrolase"/>
    <property type="match status" value="1"/>
</dbReference>
<dbReference type="InterPro" id="IPR029058">
    <property type="entry name" value="AB_hydrolase_fold"/>
</dbReference>
<dbReference type="PANTHER" id="PTHR10992">
    <property type="entry name" value="METHYLESTERASE FAMILY MEMBER"/>
    <property type="match status" value="1"/>
</dbReference>
<dbReference type="GO" id="GO:0050410">
    <property type="term" value="F:3-oxolaurate decarboxylase activity"/>
    <property type="evidence" value="ECO:0007669"/>
    <property type="project" value="UniProtKB-EC"/>
</dbReference>
<dbReference type="InterPro" id="IPR000073">
    <property type="entry name" value="AB_hydrolase_1"/>
</dbReference>
<dbReference type="Pfam" id="PF00561">
    <property type="entry name" value="Abhydrolase_1"/>
    <property type="match status" value="1"/>
</dbReference>
<accession>A0A2P6RN20</accession>
<feature type="domain" description="AB hydrolase-1" evidence="1">
    <location>
        <begin position="17"/>
        <end position="73"/>
    </location>
</feature>
<dbReference type="GO" id="GO:0080032">
    <property type="term" value="F:methyl jasmonate esterase activity"/>
    <property type="evidence" value="ECO:0007669"/>
    <property type="project" value="TreeGrafter"/>
</dbReference>
<name>A0A2P6RN20_ROSCH</name>
<reference evidence="2 3" key="1">
    <citation type="journal article" date="2018" name="Nat. Genet.">
        <title>The Rosa genome provides new insights in the design of modern roses.</title>
        <authorList>
            <person name="Bendahmane M."/>
        </authorList>
    </citation>
    <scope>NUCLEOTIDE SEQUENCE [LARGE SCALE GENOMIC DNA]</scope>
    <source>
        <strain evidence="3">cv. Old Blush</strain>
    </source>
</reference>
<dbReference type="STRING" id="74649.A0A2P6RN20"/>
<dbReference type="EC" id="4.1.1.56" evidence="2"/>
<comment type="caution">
    <text evidence="2">The sequence shown here is derived from an EMBL/GenBank/DDBJ whole genome shotgun (WGS) entry which is preliminary data.</text>
</comment>
<evidence type="ECO:0000313" key="3">
    <source>
        <dbReference type="Proteomes" id="UP000238479"/>
    </source>
</evidence>
<dbReference type="Proteomes" id="UP000238479">
    <property type="component" value="Chromosome 2"/>
</dbReference>
<organism evidence="2 3">
    <name type="scientific">Rosa chinensis</name>
    <name type="common">China rose</name>
    <dbReference type="NCBI Taxonomy" id="74649"/>
    <lineage>
        <taxon>Eukaryota</taxon>
        <taxon>Viridiplantae</taxon>
        <taxon>Streptophyta</taxon>
        <taxon>Embryophyta</taxon>
        <taxon>Tracheophyta</taxon>
        <taxon>Spermatophyta</taxon>
        <taxon>Magnoliopsida</taxon>
        <taxon>eudicotyledons</taxon>
        <taxon>Gunneridae</taxon>
        <taxon>Pentapetalae</taxon>
        <taxon>rosids</taxon>
        <taxon>fabids</taxon>
        <taxon>Rosales</taxon>
        <taxon>Rosaceae</taxon>
        <taxon>Rosoideae</taxon>
        <taxon>Rosoideae incertae sedis</taxon>
        <taxon>Rosa</taxon>
    </lineage>
</organism>
<sequence length="90" mass="9483">MAASGINPMQVQEVHSFSDYAEPLIKFMASLPPLHRVILVGHSMGGAIISIAMEMFPQRISAAVFATAAMPGPALHYSTIVATVTSSIQA</sequence>
<dbReference type="PANTHER" id="PTHR10992:SF1066">
    <property type="entry name" value="METHYL JASMONATE ESTERASE 1"/>
    <property type="match status" value="1"/>
</dbReference>
<dbReference type="SUPFAM" id="SSF53474">
    <property type="entry name" value="alpha/beta-Hydrolases"/>
    <property type="match status" value="1"/>
</dbReference>
<dbReference type="EMBL" id="PDCK01000040">
    <property type="protein sequence ID" value="PRQ47822.1"/>
    <property type="molecule type" value="Genomic_DNA"/>
</dbReference>
<evidence type="ECO:0000313" key="2">
    <source>
        <dbReference type="EMBL" id="PRQ47822.1"/>
    </source>
</evidence>
<dbReference type="GO" id="GO:0080030">
    <property type="term" value="F:methyl indole-3-acetate esterase activity"/>
    <property type="evidence" value="ECO:0007669"/>
    <property type="project" value="TreeGrafter"/>
</dbReference>
<dbReference type="Gramene" id="PRQ47822">
    <property type="protein sequence ID" value="PRQ47822"/>
    <property type="gene ID" value="RchiOBHm_Chr2g0103881"/>
</dbReference>
<dbReference type="GO" id="GO:0009694">
    <property type="term" value="P:jasmonic acid metabolic process"/>
    <property type="evidence" value="ECO:0007669"/>
    <property type="project" value="TreeGrafter"/>
</dbReference>
<evidence type="ECO:0000259" key="1">
    <source>
        <dbReference type="Pfam" id="PF00561"/>
    </source>
</evidence>
<gene>
    <name evidence="2" type="ORF">RchiOBHm_Chr2g0103881</name>
</gene>
<protein>
    <submittedName>
        <fullName evidence="2">Putative 3-oxolaurate decarboxylase</fullName>
        <ecNumber evidence="2">4.1.1.56</ecNumber>
    </submittedName>
</protein>
<dbReference type="InterPro" id="IPR045889">
    <property type="entry name" value="MES/HNL"/>
</dbReference>